<evidence type="ECO:0000259" key="4">
    <source>
        <dbReference type="Pfam" id="PF00733"/>
    </source>
</evidence>
<feature type="domain" description="Glutamine amidotransferase type-2" evidence="5">
    <location>
        <begin position="46"/>
        <end position="100"/>
    </location>
</feature>
<reference evidence="7" key="1">
    <citation type="journal article" date="2019" name="Int. J. Syst. Evol. Microbiol.">
        <title>The Global Catalogue of Microorganisms (GCM) 10K type strain sequencing project: providing services to taxonomists for standard genome sequencing and annotation.</title>
        <authorList>
            <consortium name="The Broad Institute Genomics Platform"/>
            <consortium name="The Broad Institute Genome Sequencing Center for Infectious Disease"/>
            <person name="Wu L."/>
            <person name="Ma J."/>
        </authorList>
    </citation>
    <scope>NUCLEOTIDE SEQUENCE [LARGE SCALE GENOMIC DNA]</scope>
    <source>
        <strain evidence="7">CECT 7956</strain>
    </source>
</reference>
<dbReference type="Pfam" id="PF00733">
    <property type="entry name" value="Asn_synthase"/>
    <property type="match status" value="1"/>
</dbReference>
<proteinExistence type="predicted"/>
<dbReference type="RefSeq" id="WP_379839535.1">
    <property type="nucleotide sequence ID" value="NZ_JBHRYQ010000001.1"/>
</dbReference>
<dbReference type="PANTHER" id="PTHR43284">
    <property type="entry name" value="ASPARAGINE SYNTHETASE (GLUTAMINE-HYDROLYZING)"/>
    <property type="match status" value="1"/>
</dbReference>
<sequence>MIQCVNFVSQSLNILSRNSEKLLVLAKNINTENFDIKVKGEYQAKGLKSGYNYKGTWWFCVWDKEKKTVKLIRDKHGYTSIFYLITDQTLYISEDIQSLLKIKKTTLNLKRIAALMIFYKTDEVTQTHFNEIHSLPAGYELIIQEKKLEIKRYWFPENTITKKYSNTNEYAEELYLIFENSVKKALDKSVKPASMLSGGLDSSSVVCVAANLLQKANKNLETYTHIPLFGNEYSTKSHRFGDETEHAKTVLQKYSNIKANWLKSEQISPIKGLEKYLEISAEIIHGASNAFWLYDLHLQAAINGHDLLLSGENGNGTISFDGIRSLLPWNHPFYSNMPLRRIKDKIYGPISHQLKSFLNIKEQVILDNYPHFLNKNIICELDLDEAYKSDHSTRSKVSSKAKMSTLIDLARVSRMPPGGVFAKHFGYSMADPTGSEDVIEYCFSLPNEAFFGTKGCTRNIARTMMKGRLPEKIRTELKFGLQSSDITARLLNKPHEVDDALMKITKNHTFNYLFDVKKLQNYWNLLKISDPKKANVGEVNSLLKSIMAGFFILKYE</sequence>
<dbReference type="InterPro" id="IPR014729">
    <property type="entry name" value="Rossmann-like_a/b/a_fold"/>
</dbReference>
<keyword evidence="7" id="KW-1185">Reference proteome</keyword>
<dbReference type="Gene3D" id="3.60.20.10">
    <property type="entry name" value="Glutamine Phosphoribosylpyrophosphate, subunit 1, domain 1"/>
    <property type="match status" value="1"/>
</dbReference>
<accession>A0ABV7Z2J8</accession>
<dbReference type="InterPro" id="IPR001962">
    <property type="entry name" value="Asn_synthase"/>
</dbReference>
<gene>
    <name evidence="6" type="ORF">ACFOOI_18445</name>
</gene>
<dbReference type="EC" id="6.3.5.4" evidence="2"/>
<dbReference type="PANTHER" id="PTHR43284:SF1">
    <property type="entry name" value="ASPARAGINE SYNTHETASE"/>
    <property type="match status" value="1"/>
</dbReference>
<dbReference type="SUPFAM" id="SSF56235">
    <property type="entry name" value="N-terminal nucleophile aminohydrolases (Ntn hydrolases)"/>
    <property type="match status" value="1"/>
</dbReference>
<dbReference type="Pfam" id="PF13537">
    <property type="entry name" value="GATase_7"/>
    <property type="match status" value="1"/>
</dbReference>
<organism evidence="6 7">
    <name type="scientific">Lacihabitans lacunae</name>
    <dbReference type="NCBI Taxonomy" id="1028214"/>
    <lineage>
        <taxon>Bacteria</taxon>
        <taxon>Pseudomonadati</taxon>
        <taxon>Bacteroidota</taxon>
        <taxon>Cytophagia</taxon>
        <taxon>Cytophagales</taxon>
        <taxon>Leadbetterellaceae</taxon>
        <taxon>Lacihabitans</taxon>
    </lineage>
</organism>
<dbReference type="InterPro" id="IPR051786">
    <property type="entry name" value="ASN_synthetase/amidase"/>
</dbReference>
<dbReference type="Proteomes" id="UP001595616">
    <property type="component" value="Unassembled WGS sequence"/>
</dbReference>
<evidence type="ECO:0000256" key="3">
    <source>
        <dbReference type="ARBA" id="ARBA00048741"/>
    </source>
</evidence>
<dbReference type="Gene3D" id="3.40.50.620">
    <property type="entry name" value="HUPs"/>
    <property type="match status" value="1"/>
</dbReference>
<dbReference type="InterPro" id="IPR017932">
    <property type="entry name" value="GATase_2_dom"/>
</dbReference>
<dbReference type="EMBL" id="JBHRYQ010000001">
    <property type="protein sequence ID" value="MFC3812648.1"/>
    <property type="molecule type" value="Genomic_DNA"/>
</dbReference>
<evidence type="ECO:0000256" key="1">
    <source>
        <dbReference type="ARBA" id="ARBA00005187"/>
    </source>
</evidence>
<comment type="catalytic activity">
    <reaction evidence="3">
        <text>L-aspartate + L-glutamine + ATP + H2O = L-asparagine + L-glutamate + AMP + diphosphate + H(+)</text>
        <dbReference type="Rhea" id="RHEA:12228"/>
        <dbReference type="ChEBI" id="CHEBI:15377"/>
        <dbReference type="ChEBI" id="CHEBI:15378"/>
        <dbReference type="ChEBI" id="CHEBI:29985"/>
        <dbReference type="ChEBI" id="CHEBI:29991"/>
        <dbReference type="ChEBI" id="CHEBI:30616"/>
        <dbReference type="ChEBI" id="CHEBI:33019"/>
        <dbReference type="ChEBI" id="CHEBI:58048"/>
        <dbReference type="ChEBI" id="CHEBI:58359"/>
        <dbReference type="ChEBI" id="CHEBI:456215"/>
        <dbReference type="EC" id="6.3.5.4"/>
    </reaction>
</comment>
<dbReference type="SUPFAM" id="SSF52402">
    <property type="entry name" value="Adenine nucleotide alpha hydrolases-like"/>
    <property type="match status" value="1"/>
</dbReference>
<comment type="pathway">
    <text evidence="1">Amino-acid biosynthesis; L-asparagine biosynthesis; L-asparagine from L-aspartate (L-Gln route): step 1/1.</text>
</comment>
<name>A0ABV7Z2J8_9BACT</name>
<comment type="caution">
    <text evidence="6">The sequence shown here is derived from an EMBL/GenBank/DDBJ whole genome shotgun (WGS) entry which is preliminary data.</text>
</comment>
<evidence type="ECO:0000256" key="2">
    <source>
        <dbReference type="ARBA" id="ARBA00012737"/>
    </source>
</evidence>
<dbReference type="InterPro" id="IPR029055">
    <property type="entry name" value="Ntn_hydrolases_N"/>
</dbReference>
<protein>
    <recommendedName>
        <fullName evidence="2">asparagine synthase (glutamine-hydrolyzing)</fullName>
        <ecNumber evidence="2">6.3.5.4</ecNumber>
    </recommendedName>
</protein>
<evidence type="ECO:0000313" key="6">
    <source>
        <dbReference type="EMBL" id="MFC3812648.1"/>
    </source>
</evidence>
<evidence type="ECO:0000259" key="5">
    <source>
        <dbReference type="Pfam" id="PF13537"/>
    </source>
</evidence>
<evidence type="ECO:0000313" key="7">
    <source>
        <dbReference type="Proteomes" id="UP001595616"/>
    </source>
</evidence>
<feature type="domain" description="Asparagine synthetase" evidence="4">
    <location>
        <begin position="177"/>
        <end position="524"/>
    </location>
</feature>